<name>A0A2T6BV86_9BACL</name>
<proteinExistence type="predicted"/>
<keyword evidence="3" id="KW-1185">Reference proteome</keyword>
<evidence type="ECO:0000313" key="3">
    <source>
        <dbReference type="Proteomes" id="UP000244240"/>
    </source>
</evidence>
<organism evidence="2 3">
    <name type="scientific">Melghirimyces profundicolus</name>
    <dbReference type="NCBI Taxonomy" id="1242148"/>
    <lineage>
        <taxon>Bacteria</taxon>
        <taxon>Bacillati</taxon>
        <taxon>Bacillota</taxon>
        <taxon>Bacilli</taxon>
        <taxon>Bacillales</taxon>
        <taxon>Thermoactinomycetaceae</taxon>
        <taxon>Melghirimyces</taxon>
    </lineage>
</organism>
<accession>A0A2T6BV86</accession>
<gene>
    <name evidence="2" type="ORF">C8P63_110134</name>
</gene>
<sequence length="38" mass="4219">MGNFRPHVAVDALALAKHSSPPRESEQDPYELLQSIIT</sequence>
<reference evidence="2 3" key="1">
    <citation type="submission" date="2018-04" db="EMBL/GenBank/DDBJ databases">
        <title>Genomic Encyclopedia of Archaeal and Bacterial Type Strains, Phase II (KMG-II): from individual species to whole genera.</title>
        <authorList>
            <person name="Goeker M."/>
        </authorList>
    </citation>
    <scope>NUCLEOTIDE SEQUENCE [LARGE SCALE GENOMIC DNA]</scope>
    <source>
        <strain evidence="2 3">DSM 45787</strain>
    </source>
</reference>
<comment type="caution">
    <text evidence="2">The sequence shown here is derived from an EMBL/GenBank/DDBJ whole genome shotgun (WGS) entry which is preliminary data.</text>
</comment>
<protein>
    <submittedName>
        <fullName evidence="2">Uncharacterized protein</fullName>
    </submittedName>
</protein>
<dbReference type="Proteomes" id="UP000244240">
    <property type="component" value="Unassembled WGS sequence"/>
</dbReference>
<feature type="region of interest" description="Disordered" evidence="1">
    <location>
        <begin position="15"/>
        <end position="38"/>
    </location>
</feature>
<evidence type="ECO:0000313" key="2">
    <source>
        <dbReference type="EMBL" id="PTX59989.1"/>
    </source>
</evidence>
<evidence type="ECO:0000256" key="1">
    <source>
        <dbReference type="SAM" id="MobiDB-lite"/>
    </source>
</evidence>
<dbReference type="EMBL" id="QBKR01000010">
    <property type="protein sequence ID" value="PTX59989.1"/>
    <property type="molecule type" value="Genomic_DNA"/>
</dbReference>
<dbReference type="AlphaFoldDB" id="A0A2T6BV86"/>